<evidence type="ECO:0000313" key="6">
    <source>
        <dbReference type="EMBL" id="TGZ58317.1"/>
    </source>
</evidence>
<dbReference type="GO" id="GO:0097037">
    <property type="term" value="P:heme export"/>
    <property type="evidence" value="ECO:0007669"/>
    <property type="project" value="TreeGrafter"/>
</dbReference>
<feature type="transmembrane region" description="Helical" evidence="5">
    <location>
        <begin position="138"/>
        <end position="158"/>
    </location>
</feature>
<dbReference type="Gene3D" id="1.20.1250.20">
    <property type="entry name" value="MFS general substrate transporter like domains"/>
    <property type="match status" value="2"/>
</dbReference>
<keyword evidence="2 5" id="KW-0812">Transmembrane</keyword>
<dbReference type="InterPro" id="IPR011701">
    <property type="entry name" value="MFS"/>
</dbReference>
<dbReference type="PANTHER" id="PTHR10924:SF4">
    <property type="entry name" value="GH15861P"/>
    <property type="match status" value="1"/>
</dbReference>
<keyword evidence="4 5" id="KW-0472">Membrane</keyword>
<dbReference type="InterPro" id="IPR036259">
    <property type="entry name" value="MFS_trans_sf"/>
</dbReference>
<feature type="transmembrane region" description="Helical" evidence="5">
    <location>
        <begin position="489"/>
        <end position="509"/>
    </location>
</feature>
<dbReference type="EMBL" id="SJOL01009318">
    <property type="protein sequence ID" value="TGZ58317.1"/>
    <property type="molecule type" value="Genomic_DNA"/>
</dbReference>
<feature type="transmembrane region" description="Helical" evidence="5">
    <location>
        <begin position="354"/>
        <end position="373"/>
    </location>
</feature>
<feature type="transmembrane region" description="Helical" evidence="5">
    <location>
        <begin position="98"/>
        <end position="118"/>
    </location>
</feature>
<dbReference type="Pfam" id="PF07690">
    <property type="entry name" value="MFS_1"/>
    <property type="match status" value="2"/>
</dbReference>
<evidence type="ECO:0000256" key="3">
    <source>
        <dbReference type="ARBA" id="ARBA00022989"/>
    </source>
</evidence>
<sequence length="562" mass="61873">MSEDKEEPCFGVLYKKRWLILIIFCFCSMANAYHWIHLNIISDRVLYVWKVSIPGDTMNLRQLAVDWLSMVYLLAYIPLIFPVTWLQGRYGLRVSVTVAAFVNAIGAWLKCVAAYLAVDPEKLEGATPSFTELSGFPVLMLSQTLDAIAQVFILGVPAQLAATWFGDREVSTATSIGVLANQLGAAIGFAIPTEVVPSVIADGVAGTDPTPTVDFATLRQRMMYLLIVGAAVNSLPPIAALIFFKEEPPKPPTYSQYVRRLAKIQARVGQSKSLPAVQPVETGDLVTSLDQGYSTMTTVVENTYYENEQSEAVEKNEKRLEEKDDDVESYRTLKSTGANRSGYKQQLLNVLKNVNFMLLLVCYGINTGIYYAVGTLLNPILAHYFGGNPNIGWIGFTMIVAGILGSVLAGIWLDKTKKYRLVILIIYAIALVWMCGFTGLLLLERIDVAFVAAFFLGLAMTGFLPIGFEFAAELTYPADEGLTSGLLNASAQIFGIIFITSASHMVGLYDVKYTNTYLTVLLAVGFIILLIVKEDLRRLTTQNAMYAECTTRANEELSSSQI</sequence>
<feature type="transmembrane region" description="Helical" evidence="5">
    <location>
        <begin position="222"/>
        <end position="244"/>
    </location>
</feature>
<dbReference type="OrthoDB" id="422206at2759"/>
<name>A0A4S2LDC9_OPIFE</name>
<feature type="transmembrane region" description="Helical" evidence="5">
    <location>
        <begin position="67"/>
        <end position="86"/>
    </location>
</feature>
<dbReference type="GO" id="GO:0015232">
    <property type="term" value="F:heme transmembrane transporter activity"/>
    <property type="evidence" value="ECO:0007669"/>
    <property type="project" value="TreeGrafter"/>
</dbReference>
<comment type="caution">
    <text evidence="6">The sequence shown here is derived from an EMBL/GenBank/DDBJ whole genome shotgun (WGS) entry which is preliminary data.</text>
</comment>
<gene>
    <name evidence="6" type="ORF">CRM22_009688</name>
</gene>
<accession>A0A4S2LDC9</accession>
<evidence type="ECO:0000256" key="1">
    <source>
        <dbReference type="ARBA" id="ARBA00004141"/>
    </source>
</evidence>
<dbReference type="AlphaFoldDB" id="A0A4S2LDC9"/>
<organism evidence="6 7">
    <name type="scientific">Opisthorchis felineus</name>
    <dbReference type="NCBI Taxonomy" id="147828"/>
    <lineage>
        <taxon>Eukaryota</taxon>
        <taxon>Metazoa</taxon>
        <taxon>Spiralia</taxon>
        <taxon>Lophotrochozoa</taxon>
        <taxon>Platyhelminthes</taxon>
        <taxon>Trematoda</taxon>
        <taxon>Digenea</taxon>
        <taxon>Opisthorchiida</taxon>
        <taxon>Opisthorchiata</taxon>
        <taxon>Opisthorchiidae</taxon>
        <taxon>Opisthorchis</taxon>
    </lineage>
</organism>
<evidence type="ECO:0000256" key="4">
    <source>
        <dbReference type="ARBA" id="ARBA00023136"/>
    </source>
</evidence>
<feature type="transmembrane region" description="Helical" evidence="5">
    <location>
        <begin position="18"/>
        <end position="36"/>
    </location>
</feature>
<dbReference type="SUPFAM" id="SSF103473">
    <property type="entry name" value="MFS general substrate transporter"/>
    <property type="match status" value="1"/>
</dbReference>
<dbReference type="GO" id="GO:0020037">
    <property type="term" value="F:heme binding"/>
    <property type="evidence" value="ECO:0007669"/>
    <property type="project" value="TreeGrafter"/>
</dbReference>
<evidence type="ECO:0008006" key="8">
    <source>
        <dbReference type="Google" id="ProtNLM"/>
    </source>
</evidence>
<dbReference type="PANTHER" id="PTHR10924">
    <property type="entry name" value="MAJOR FACILITATOR SUPERFAMILY PROTEIN-RELATED"/>
    <property type="match status" value="1"/>
</dbReference>
<evidence type="ECO:0000256" key="2">
    <source>
        <dbReference type="ARBA" id="ARBA00022692"/>
    </source>
</evidence>
<keyword evidence="3 5" id="KW-1133">Transmembrane helix</keyword>
<proteinExistence type="predicted"/>
<keyword evidence="7" id="KW-1185">Reference proteome</keyword>
<evidence type="ECO:0000256" key="5">
    <source>
        <dbReference type="SAM" id="Phobius"/>
    </source>
</evidence>
<feature type="transmembrane region" description="Helical" evidence="5">
    <location>
        <begin position="393"/>
        <end position="414"/>
    </location>
</feature>
<feature type="transmembrane region" description="Helical" evidence="5">
    <location>
        <begin position="421"/>
        <end position="442"/>
    </location>
</feature>
<dbReference type="Proteomes" id="UP000308267">
    <property type="component" value="Unassembled WGS sequence"/>
</dbReference>
<feature type="transmembrane region" description="Helical" evidence="5">
    <location>
        <begin position="170"/>
        <end position="191"/>
    </location>
</feature>
<dbReference type="InterPro" id="IPR049680">
    <property type="entry name" value="FLVCR1-2_SLC49-like"/>
</dbReference>
<feature type="transmembrane region" description="Helical" evidence="5">
    <location>
        <begin position="448"/>
        <end position="468"/>
    </location>
</feature>
<feature type="transmembrane region" description="Helical" evidence="5">
    <location>
        <begin position="515"/>
        <end position="532"/>
    </location>
</feature>
<comment type="subcellular location">
    <subcellularLocation>
        <location evidence="1">Membrane</location>
        <topology evidence="1">Multi-pass membrane protein</topology>
    </subcellularLocation>
</comment>
<protein>
    <recommendedName>
        <fullName evidence="8">Major facilitator superfamily (MFS) profile domain-containing protein</fullName>
    </recommendedName>
</protein>
<dbReference type="GO" id="GO:0016020">
    <property type="term" value="C:membrane"/>
    <property type="evidence" value="ECO:0007669"/>
    <property type="project" value="UniProtKB-SubCell"/>
</dbReference>
<reference evidence="6 7" key="1">
    <citation type="journal article" date="2019" name="BMC Genomics">
        <title>New insights from Opisthorchis felineus genome: update on genomics of the epidemiologically important liver flukes.</title>
        <authorList>
            <person name="Ershov N.I."/>
            <person name="Mordvinov V.A."/>
            <person name="Prokhortchouk E.B."/>
            <person name="Pakharukova M.Y."/>
            <person name="Gunbin K.V."/>
            <person name="Ustyantsev K."/>
            <person name="Genaev M.A."/>
            <person name="Blinov A.G."/>
            <person name="Mazur A."/>
            <person name="Boulygina E."/>
            <person name="Tsygankova S."/>
            <person name="Khrameeva E."/>
            <person name="Chekanov N."/>
            <person name="Fan G."/>
            <person name="Xiao A."/>
            <person name="Zhang H."/>
            <person name="Xu X."/>
            <person name="Yang H."/>
            <person name="Solovyev V."/>
            <person name="Lee S.M."/>
            <person name="Liu X."/>
            <person name="Afonnikov D.A."/>
            <person name="Skryabin K.G."/>
        </authorList>
    </citation>
    <scope>NUCLEOTIDE SEQUENCE [LARGE SCALE GENOMIC DNA]</scope>
    <source>
        <strain evidence="6">AK-0245</strain>
        <tissue evidence="6">Whole organism</tissue>
    </source>
</reference>
<evidence type="ECO:0000313" key="7">
    <source>
        <dbReference type="Proteomes" id="UP000308267"/>
    </source>
</evidence>